<sequence>MRFLLAIFLLLLSARANACSCGELPLIDKLENSKNILVGTVVSLRDLAVIDESVRPYDAGVEITVRVEQLLKGENQESITLYSSYGGGDCGLGSSFVIRQRVLFFLSSDKVFMCQGHVTENYFYSDEFDDFSSLIEEAKRLIDAGI</sequence>
<keyword evidence="1" id="KW-0732">Signal</keyword>
<dbReference type="Proteomes" id="UP001249020">
    <property type="component" value="Unassembled WGS sequence"/>
</dbReference>
<proteinExistence type="predicted"/>
<protein>
    <submittedName>
        <fullName evidence="2">Uncharacterized protein</fullName>
    </submittedName>
</protein>
<evidence type="ECO:0000313" key="3">
    <source>
        <dbReference type="Proteomes" id="UP001249020"/>
    </source>
</evidence>
<keyword evidence="3" id="KW-1185">Reference proteome</keyword>
<dbReference type="RefSeq" id="WP_311360475.1">
    <property type="nucleotide sequence ID" value="NZ_JAVRIE010000001.1"/>
</dbReference>
<reference evidence="2 3" key="1">
    <citation type="submission" date="2023-09" db="EMBL/GenBank/DDBJ databases">
        <authorList>
            <person name="Rey-Velasco X."/>
        </authorList>
    </citation>
    <scope>NUCLEOTIDE SEQUENCE [LARGE SCALE GENOMIC DNA]</scope>
    <source>
        <strain evidence="2 3">W409</strain>
    </source>
</reference>
<feature type="chain" id="PRO_5043611634" evidence="1">
    <location>
        <begin position="19"/>
        <end position="146"/>
    </location>
</feature>
<dbReference type="SUPFAM" id="SSF50242">
    <property type="entry name" value="TIMP-like"/>
    <property type="match status" value="1"/>
</dbReference>
<comment type="caution">
    <text evidence="2">The sequence shown here is derived from an EMBL/GenBank/DDBJ whole genome shotgun (WGS) entry which is preliminary data.</text>
</comment>
<accession>A0AAW8QXG7</accession>
<dbReference type="EMBL" id="JAVRIE010000001">
    <property type="protein sequence ID" value="MDT0581697.1"/>
    <property type="molecule type" value="Genomic_DNA"/>
</dbReference>
<feature type="signal peptide" evidence="1">
    <location>
        <begin position="1"/>
        <end position="18"/>
    </location>
</feature>
<name>A0AAW8QXG7_9ALTE</name>
<organism evidence="2 3">
    <name type="scientific">Brumicola blandensis</name>
    <dbReference type="NCBI Taxonomy" id="3075611"/>
    <lineage>
        <taxon>Bacteria</taxon>
        <taxon>Pseudomonadati</taxon>
        <taxon>Pseudomonadota</taxon>
        <taxon>Gammaproteobacteria</taxon>
        <taxon>Alteromonadales</taxon>
        <taxon>Alteromonadaceae</taxon>
        <taxon>Brumicola</taxon>
    </lineage>
</organism>
<dbReference type="Gene3D" id="2.40.50.120">
    <property type="match status" value="1"/>
</dbReference>
<evidence type="ECO:0000256" key="1">
    <source>
        <dbReference type="SAM" id="SignalP"/>
    </source>
</evidence>
<dbReference type="AlphaFoldDB" id="A0AAW8QXG7"/>
<dbReference type="InterPro" id="IPR008993">
    <property type="entry name" value="TIMP-like_OB-fold"/>
</dbReference>
<evidence type="ECO:0000313" key="2">
    <source>
        <dbReference type="EMBL" id="MDT0581697.1"/>
    </source>
</evidence>
<gene>
    <name evidence="2" type="ORF">RM544_04030</name>
</gene>